<evidence type="ECO:0000313" key="4">
    <source>
        <dbReference type="Proteomes" id="UP000249417"/>
    </source>
</evidence>
<protein>
    <submittedName>
        <fullName evidence="3">Uncharacterized protein</fullName>
    </submittedName>
</protein>
<feature type="compositionally biased region" description="Basic and acidic residues" evidence="2">
    <location>
        <begin position="1"/>
        <end position="17"/>
    </location>
</feature>
<proteinExistence type="predicted"/>
<evidence type="ECO:0000256" key="1">
    <source>
        <dbReference type="SAM" id="Coils"/>
    </source>
</evidence>
<comment type="caution">
    <text evidence="3">The sequence shown here is derived from an EMBL/GenBank/DDBJ whole genome shotgun (WGS) entry which is preliminary data.</text>
</comment>
<sequence length="227" mass="26086">MKQGRTPDRVHVVRPPENEYGMPGTNPPPAPQGSTRAMEIIRTLAQISDKLKRSEAERYELLAELREYRKSLHELEDKADKSEKAYLALENKFKNRDTVENEISQRQARFERALKETENKLVQAAAGQSLLDQRIKDNEEFRIGITSRLDETISQQARLDRQVEKIGQDKSRMLRKVERMEEILTETQDTLKARALVLLTDQSAVAGTPRCRGGVNRCACKPWAWAR</sequence>
<keyword evidence="1" id="KW-0175">Coiled coil</keyword>
<feature type="coiled-coil region" evidence="1">
    <location>
        <begin position="37"/>
        <end position="120"/>
    </location>
</feature>
<evidence type="ECO:0000313" key="3">
    <source>
        <dbReference type="EMBL" id="PZQ46660.1"/>
    </source>
</evidence>
<feature type="region of interest" description="Disordered" evidence="2">
    <location>
        <begin position="1"/>
        <end position="34"/>
    </location>
</feature>
<dbReference type="AlphaFoldDB" id="A0A2W5Q5J1"/>
<dbReference type="Proteomes" id="UP000249417">
    <property type="component" value="Unassembled WGS sequence"/>
</dbReference>
<name>A0A2W5Q5J1_9BACT</name>
<organism evidence="3 4">
    <name type="scientific">Micavibrio aeruginosavorus</name>
    <dbReference type="NCBI Taxonomy" id="349221"/>
    <lineage>
        <taxon>Bacteria</taxon>
        <taxon>Pseudomonadati</taxon>
        <taxon>Bdellovibrionota</taxon>
        <taxon>Bdellovibrionia</taxon>
        <taxon>Bdellovibrionales</taxon>
        <taxon>Pseudobdellovibrionaceae</taxon>
        <taxon>Micavibrio</taxon>
    </lineage>
</organism>
<evidence type="ECO:0000256" key="2">
    <source>
        <dbReference type="SAM" id="MobiDB-lite"/>
    </source>
</evidence>
<dbReference type="EMBL" id="QFQB01000023">
    <property type="protein sequence ID" value="PZQ46660.1"/>
    <property type="molecule type" value="Genomic_DNA"/>
</dbReference>
<accession>A0A2W5Q5J1</accession>
<reference evidence="3 4" key="1">
    <citation type="submission" date="2017-08" db="EMBL/GenBank/DDBJ databases">
        <title>Infants hospitalized years apart are colonized by the same room-sourced microbial strains.</title>
        <authorList>
            <person name="Brooks B."/>
            <person name="Olm M.R."/>
            <person name="Firek B.A."/>
            <person name="Baker R."/>
            <person name="Thomas B.C."/>
            <person name="Morowitz M.J."/>
            <person name="Banfield J.F."/>
        </authorList>
    </citation>
    <scope>NUCLEOTIDE SEQUENCE [LARGE SCALE GENOMIC DNA]</scope>
    <source>
        <strain evidence="3">S2_005_002_R2_29</strain>
    </source>
</reference>
<gene>
    <name evidence="3" type="ORF">DI551_04730</name>
</gene>